<protein>
    <submittedName>
        <fullName evidence="10">Protease Do</fullName>
        <ecNumber evidence="10">1.3.1.74</ecNumber>
    </submittedName>
</protein>
<keyword evidence="11" id="KW-1185">Reference proteome</keyword>
<dbReference type="eggNOG" id="COG0265">
    <property type="taxonomic scope" value="Bacteria"/>
</dbReference>
<dbReference type="InterPro" id="IPR036034">
    <property type="entry name" value="PDZ_sf"/>
</dbReference>
<dbReference type="PRINTS" id="PR00834">
    <property type="entry name" value="PROTEASES2C"/>
</dbReference>
<dbReference type="InterPro" id="IPR011782">
    <property type="entry name" value="Pept_S1C_Do"/>
</dbReference>
<evidence type="ECO:0000256" key="7">
    <source>
        <dbReference type="PIRSR" id="PIRSR611782-1"/>
    </source>
</evidence>
<feature type="domain" description="PDZ" evidence="9">
    <location>
        <begin position="400"/>
        <end position="476"/>
    </location>
</feature>
<evidence type="ECO:0000256" key="1">
    <source>
        <dbReference type="ARBA" id="ARBA00010541"/>
    </source>
</evidence>
<dbReference type="InterPro" id="IPR009003">
    <property type="entry name" value="Peptidase_S1_PA"/>
</dbReference>
<dbReference type="KEGG" id="pla:Plav_2762"/>
<reference evidence="10 11" key="1">
    <citation type="journal article" date="2011" name="Stand. Genomic Sci.">
        <title>Complete genome sequence of Parvibaculum lavamentivorans type strain (DS-1(T)).</title>
        <authorList>
            <person name="Schleheck D."/>
            <person name="Weiss M."/>
            <person name="Pitluck S."/>
            <person name="Bruce D."/>
            <person name="Land M.L."/>
            <person name="Han S."/>
            <person name="Saunders E."/>
            <person name="Tapia R."/>
            <person name="Detter C."/>
            <person name="Brettin T."/>
            <person name="Han J."/>
            <person name="Woyke T."/>
            <person name="Goodwin L."/>
            <person name="Pennacchio L."/>
            <person name="Nolan M."/>
            <person name="Cook A.M."/>
            <person name="Kjelleberg S."/>
            <person name="Thomas T."/>
        </authorList>
    </citation>
    <scope>NUCLEOTIDE SEQUENCE [LARGE SCALE GENOMIC DNA]</scope>
    <source>
        <strain evidence="11">DS-1 / DSM 13023 / NCIMB 13966</strain>
    </source>
</reference>
<dbReference type="AlphaFoldDB" id="A7HWT7"/>
<dbReference type="GO" id="GO:0006508">
    <property type="term" value="P:proteolysis"/>
    <property type="evidence" value="ECO:0007669"/>
    <property type="project" value="UniProtKB-KW"/>
</dbReference>
<dbReference type="InterPro" id="IPR001940">
    <property type="entry name" value="Peptidase_S1C"/>
</dbReference>
<feature type="active site" description="Charge relay system" evidence="7">
    <location>
        <position position="155"/>
    </location>
</feature>
<accession>A7HWT7</accession>
<feature type="binding site" evidence="8">
    <location>
        <begin position="229"/>
        <end position="231"/>
    </location>
    <ligand>
        <name>substrate</name>
    </ligand>
</feature>
<dbReference type="Pfam" id="PF13180">
    <property type="entry name" value="PDZ_2"/>
    <property type="match status" value="2"/>
</dbReference>
<dbReference type="Gene3D" id="2.40.10.120">
    <property type="match status" value="1"/>
</dbReference>
<dbReference type="HOGENOM" id="CLU_020120_1_1_5"/>
<keyword evidence="5" id="KW-0378">Hydrolase</keyword>
<dbReference type="InterPro" id="IPR001478">
    <property type="entry name" value="PDZ"/>
</dbReference>
<evidence type="ECO:0000256" key="6">
    <source>
        <dbReference type="ARBA" id="ARBA00022825"/>
    </source>
</evidence>
<sequence length="485" mass="51628">MVVEMLSESSYAQAVVMALAGIVLVAVLAFFPWAARAQDKEVPSSRAQVQLSYAPVVKRVAPAVVNVYTKRVVKEQARSPFLNDPFFQQFFGNRFSFGMPRERVQQSLGSGVIVDPSGLIVTNYHVIKDGQQFTVALSDRREFEAELVLSDERTDLAVLRIDNGKQKLPHLTFKNSDSVEVGDLVLAIGNPFGVGQTVTSGIVSALARTHVGVSDYQFFIQTDAAINPGNSGGALVTMDGRLIGINSAIYSQTGGSIGIGFAIPSNMVESVVASARDGDHVRRPWFGASLQPVDAELAQSLGLDRPGGSLIRDIYPGGPADKAGLKVGDVIRAIDGFDVEEPQAVRYRFATKGLGGKVNVGYSRDGARRETQVALIAPPEDPPADETKIAGRNPFAGATAANLSPAIADKLGLDIVGEQGVVIVNVEPGSAANQVQFQRGDIIVEVAATKIATVRDLVRITAATRPQWDFAIKRGDRVFSATVGG</sequence>
<feature type="domain" description="PDZ" evidence="9">
    <location>
        <begin position="287"/>
        <end position="366"/>
    </location>
</feature>
<keyword evidence="2 10" id="KW-0645">Protease</keyword>
<dbReference type="Proteomes" id="UP000006377">
    <property type="component" value="Chromosome"/>
</dbReference>
<dbReference type="SUPFAM" id="SSF50494">
    <property type="entry name" value="Trypsin-like serine proteases"/>
    <property type="match status" value="1"/>
</dbReference>
<organism evidence="10 11">
    <name type="scientific">Parvibaculum lavamentivorans (strain DS-1 / DSM 13023 / NCIMB 13966)</name>
    <dbReference type="NCBI Taxonomy" id="402881"/>
    <lineage>
        <taxon>Bacteria</taxon>
        <taxon>Pseudomonadati</taxon>
        <taxon>Pseudomonadota</taxon>
        <taxon>Alphaproteobacteria</taxon>
        <taxon>Hyphomicrobiales</taxon>
        <taxon>Parvibaculaceae</taxon>
        <taxon>Parvibaculum</taxon>
    </lineage>
</organism>
<dbReference type="STRING" id="402881.Plav_2762"/>
<gene>
    <name evidence="10" type="ordered locus">Plav_2762</name>
</gene>
<dbReference type="NCBIfam" id="TIGR02037">
    <property type="entry name" value="degP_htrA_DO"/>
    <property type="match status" value="1"/>
</dbReference>
<comment type="similarity">
    <text evidence="1">Belongs to the peptidase S1C family.</text>
</comment>
<dbReference type="RefSeq" id="WP_012111684.1">
    <property type="nucleotide sequence ID" value="NC_009719.1"/>
</dbReference>
<evidence type="ECO:0000313" key="11">
    <source>
        <dbReference type="Proteomes" id="UP000006377"/>
    </source>
</evidence>
<dbReference type="SMART" id="SM00228">
    <property type="entry name" value="PDZ"/>
    <property type="match status" value="2"/>
</dbReference>
<keyword evidence="10" id="KW-0560">Oxidoreductase</keyword>
<dbReference type="PANTHER" id="PTHR22939">
    <property type="entry name" value="SERINE PROTEASE FAMILY S1C HTRA-RELATED"/>
    <property type="match status" value="1"/>
</dbReference>
<feature type="active site" description="Charge relay system" evidence="7">
    <location>
        <position position="231"/>
    </location>
</feature>
<evidence type="ECO:0000256" key="3">
    <source>
        <dbReference type="ARBA" id="ARBA00022729"/>
    </source>
</evidence>
<evidence type="ECO:0000259" key="9">
    <source>
        <dbReference type="PROSITE" id="PS50106"/>
    </source>
</evidence>
<dbReference type="Gene3D" id="2.30.42.10">
    <property type="match status" value="2"/>
</dbReference>
<evidence type="ECO:0000256" key="4">
    <source>
        <dbReference type="ARBA" id="ARBA00022737"/>
    </source>
</evidence>
<evidence type="ECO:0000313" key="10">
    <source>
        <dbReference type="EMBL" id="ABS64370.1"/>
    </source>
</evidence>
<dbReference type="SUPFAM" id="SSF50156">
    <property type="entry name" value="PDZ domain-like"/>
    <property type="match status" value="2"/>
</dbReference>
<feature type="binding site" evidence="8">
    <location>
        <position position="125"/>
    </location>
    <ligand>
        <name>substrate</name>
    </ligand>
</feature>
<feature type="binding site" evidence="8">
    <location>
        <position position="155"/>
    </location>
    <ligand>
        <name>substrate</name>
    </ligand>
</feature>
<dbReference type="GO" id="GO:0016491">
    <property type="term" value="F:oxidoreductase activity"/>
    <property type="evidence" value="ECO:0007669"/>
    <property type="project" value="UniProtKB-KW"/>
</dbReference>
<evidence type="ECO:0000256" key="8">
    <source>
        <dbReference type="PIRSR" id="PIRSR611782-2"/>
    </source>
</evidence>
<dbReference type="Pfam" id="PF13365">
    <property type="entry name" value="Trypsin_2"/>
    <property type="match status" value="1"/>
</dbReference>
<feature type="active site" description="Charge relay system" evidence="7">
    <location>
        <position position="125"/>
    </location>
</feature>
<evidence type="ECO:0000256" key="5">
    <source>
        <dbReference type="ARBA" id="ARBA00022801"/>
    </source>
</evidence>
<keyword evidence="4" id="KW-0677">Repeat</keyword>
<dbReference type="EC" id="1.3.1.74" evidence="10"/>
<dbReference type="GO" id="GO:0004252">
    <property type="term" value="F:serine-type endopeptidase activity"/>
    <property type="evidence" value="ECO:0007669"/>
    <property type="project" value="InterPro"/>
</dbReference>
<keyword evidence="3" id="KW-0732">Signal</keyword>
<keyword evidence="6" id="KW-0720">Serine protease</keyword>
<dbReference type="EMBL" id="CP000774">
    <property type="protein sequence ID" value="ABS64370.1"/>
    <property type="molecule type" value="Genomic_DNA"/>
</dbReference>
<dbReference type="PANTHER" id="PTHR22939:SF129">
    <property type="entry name" value="SERINE PROTEASE HTRA2, MITOCHONDRIAL"/>
    <property type="match status" value="1"/>
</dbReference>
<proteinExistence type="inferred from homology"/>
<evidence type="ECO:0000256" key="2">
    <source>
        <dbReference type="ARBA" id="ARBA00022670"/>
    </source>
</evidence>
<dbReference type="PROSITE" id="PS50106">
    <property type="entry name" value="PDZ"/>
    <property type="match status" value="2"/>
</dbReference>
<name>A7HWT7_PARL1</name>